<protein>
    <submittedName>
        <fullName evidence="1">Uncharacterized protein</fullName>
    </submittedName>
</protein>
<dbReference type="Proteomes" id="UP001060085">
    <property type="component" value="Linkage Group LG04"/>
</dbReference>
<dbReference type="EMBL" id="CM044704">
    <property type="protein sequence ID" value="KAI5668418.1"/>
    <property type="molecule type" value="Genomic_DNA"/>
</dbReference>
<reference evidence="2" key="1">
    <citation type="journal article" date="2023" name="Nat. Plants">
        <title>Single-cell RNA sequencing provides a high-resolution roadmap for understanding the multicellular compartmentation of specialized metabolism.</title>
        <authorList>
            <person name="Sun S."/>
            <person name="Shen X."/>
            <person name="Li Y."/>
            <person name="Li Y."/>
            <person name="Wang S."/>
            <person name="Li R."/>
            <person name="Zhang H."/>
            <person name="Shen G."/>
            <person name="Guo B."/>
            <person name="Wei J."/>
            <person name="Xu J."/>
            <person name="St-Pierre B."/>
            <person name="Chen S."/>
            <person name="Sun C."/>
        </authorList>
    </citation>
    <scope>NUCLEOTIDE SEQUENCE [LARGE SCALE GENOMIC DNA]</scope>
</reference>
<keyword evidence="2" id="KW-1185">Reference proteome</keyword>
<organism evidence="1 2">
    <name type="scientific">Catharanthus roseus</name>
    <name type="common">Madagascar periwinkle</name>
    <name type="synonym">Vinca rosea</name>
    <dbReference type="NCBI Taxonomy" id="4058"/>
    <lineage>
        <taxon>Eukaryota</taxon>
        <taxon>Viridiplantae</taxon>
        <taxon>Streptophyta</taxon>
        <taxon>Embryophyta</taxon>
        <taxon>Tracheophyta</taxon>
        <taxon>Spermatophyta</taxon>
        <taxon>Magnoliopsida</taxon>
        <taxon>eudicotyledons</taxon>
        <taxon>Gunneridae</taxon>
        <taxon>Pentapetalae</taxon>
        <taxon>asterids</taxon>
        <taxon>lamiids</taxon>
        <taxon>Gentianales</taxon>
        <taxon>Apocynaceae</taxon>
        <taxon>Rauvolfioideae</taxon>
        <taxon>Vinceae</taxon>
        <taxon>Catharanthinae</taxon>
        <taxon>Catharanthus</taxon>
    </lineage>
</organism>
<evidence type="ECO:0000313" key="1">
    <source>
        <dbReference type="EMBL" id="KAI5668418.1"/>
    </source>
</evidence>
<accession>A0ACC0B6Z8</accession>
<name>A0ACC0B6Z8_CATRO</name>
<proteinExistence type="predicted"/>
<gene>
    <name evidence="1" type="ORF">M9H77_18271</name>
</gene>
<comment type="caution">
    <text evidence="1">The sequence shown here is derived from an EMBL/GenBank/DDBJ whole genome shotgun (WGS) entry which is preliminary data.</text>
</comment>
<sequence>MGCPFLSIFIIFISTSIFSTVFVAADVQLGSSLSASDQNSKWNSPNNTFSLAFIRDPTGATSDYFAAIIYDNNPNIAIWVAGATTAPNGGAADSTATLSLLPNGNLELRNGSSNSLVWQSSTGSRGVSLGALDESGNFVLTNGARGLAIWSTFDNPTDTIVPNQNFTRNQFLQNGLYSFSLLDNGNLSLFWNGTEGFQYYDSWLNSSATMNLSSPTLNISPIGILSLSDPKLANPLDLAYSSDYAENGNILRFVKLDNDGNLRIYSSARGSGSKTIRWSALSNQCLVFAYCGNFGICSYNDTGLVCGCPSQNFELVDPRDSRKGCRRKVDLQNCQGNETMLQLDHTVLLTYPSQFNTELFSTGFQPCRSNCLLAPPCVGSTSLADGSGFCYQKVSTFISGYQSQAVPSTSFVKICGEPILGSPPVAVGSNDRGKESGWWSWEQCGIMVATWDTMSEESVNVLLTCA</sequence>
<evidence type="ECO:0000313" key="2">
    <source>
        <dbReference type="Proteomes" id="UP001060085"/>
    </source>
</evidence>